<feature type="signal peptide" evidence="2">
    <location>
        <begin position="1"/>
        <end position="24"/>
    </location>
</feature>
<protein>
    <submittedName>
        <fullName evidence="3">Glypican-3</fullName>
    </submittedName>
</protein>
<comment type="caution">
    <text evidence="3">The sequence shown here is derived from an EMBL/GenBank/DDBJ whole genome shotgun (WGS) entry which is preliminary data.</text>
</comment>
<evidence type="ECO:0000313" key="3">
    <source>
        <dbReference type="EMBL" id="TNN51837.1"/>
    </source>
</evidence>
<sequence length="74" mass="8092">MLGVSVRGALFLCASLQLFSLPSAQVPTCQEVRTVFQSLHPGSKWVPETPVSEHRRSGRSSSLLRARSDPEDTP</sequence>
<accession>A0A4Z2GE49</accession>
<organism evidence="3 4">
    <name type="scientific">Liparis tanakae</name>
    <name type="common">Tanaka's snailfish</name>
    <dbReference type="NCBI Taxonomy" id="230148"/>
    <lineage>
        <taxon>Eukaryota</taxon>
        <taxon>Metazoa</taxon>
        <taxon>Chordata</taxon>
        <taxon>Craniata</taxon>
        <taxon>Vertebrata</taxon>
        <taxon>Euteleostomi</taxon>
        <taxon>Actinopterygii</taxon>
        <taxon>Neopterygii</taxon>
        <taxon>Teleostei</taxon>
        <taxon>Neoteleostei</taxon>
        <taxon>Acanthomorphata</taxon>
        <taxon>Eupercaria</taxon>
        <taxon>Perciformes</taxon>
        <taxon>Cottioidei</taxon>
        <taxon>Cottales</taxon>
        <taxon>Liparidae</taxon>
        <taxon>Liparis</taxon>
    </lineage>
</organism>
<dbReference type="EMBL" id="SRLO01000568">
    <property type="protein sequence ID" value="TNN51837.1"/>
    <property type="molecule type" value="Genomic_DNA"/>
</dbReference>
<name>A0A4Z2GE49_9TELE</name>
<feature type="region of interest" description="Disordered" evidence="1">
    <location>
        <begin position="41"/>
        <end position="74"/>
    </location>
</feature>
<keyword evidence="2" id="KW-0732">Signal</keyword>
<evidence type="ECO:0000256" key="2">
    <source>
        <dbReference type="SAM" id="SignalP"/>
    </source>
</evidence>
<evidence type="ECO:0000256" key="1">
    <source>
        <dbReference type="SAM" id="MobiDB-lite"/>
    </source>
</evidence>
<proteinExistence type="predicted"/>
<dbReference type="Proteomes" id="UP000314294">
    <property type="component" value="Unassembled WGS sequence"/>
</dbReference>
<gene>
    <name evidence="3" type="primary">Gpc3_0</name>
    <name evidence="3" type="ORF">EYF80_037933</name>
</gene>
<dbReference type="OrthoDB" id="6380619at2759"/>
<dbReference type="AlphaFoldDB" id="A0A4Z2GE49"/>
<reference evidence="3 4" key="1">
    <citation type="submission" date="2019-03" db="EMBL/GenBank/DDBJ databases">
        <title>First draft genome of Liparis tanakae, snailfish: a comprehensive survey of snailfish specific genes.</title>
        <authorList>
            <person name="Kim W."/>
            <person name="Song I."/>
            <person name="Jeong J.-H."/>
            <person name="Kim D."/>
            <person name="Kim S."/>
            <person name="Ryu S."/>
            <person name="Song J.Y."/>
            <person name="Lee S.K."/>
        </authorList>
    </citation>
    <scope>NUCLEOTIDE SEQUENCE [LARGE SCALE GENOMIC DNA]</scope>
    <source>
        <tissue evidence="3">Muscle</tissue>
    </source>
</reference>
<keyword evidence="4" id="KW-1185">Reference proteome</keyword>
<feature type="chain" id="PRO_5021378185" evidence="2">
    <location>
        <begin position="25"/>
        <end position="74"/>
    </location>
</feature>
<evidence type="ECO:0000313" key="4">
    <source>
        <dbReference type="Proteomes" id="UP000314294"/>
    </source>
</evidence>